<dbReference type="Ensembl" id="ENSACIT00000018751.1">
    <property type="protein sequence ID" value="ENSACIP00000018262.1"/>
    <property type="gene ID" value="ENSACIG00000014203.1"/>
</dbReference>
<sequence length="361" mass="40648">ASGGGFSAEGGATFALRSLGILVFCCCAVCSAEISCKNEEGEPVDWFIIYKLPRYVNGDIGSGVEYMYLDSSKESWEMSKYMINSSQGAIANTLNQLYMGKEYKFNTSVYALYNDAPPVLKYIQQYGHTKGALLFDRSQGFWLSHSIPHFPSFPERGYLYPSSGKVNGQTALCVTYQYQEFLHIATQLVYLYPRFYNCSVPAAFLADLPQLAQLCAGAKPQLSSNKRMEQLFSAGGEKFVSFVKSENFVDDIYTGWVAQTLGADLLVESWQTQGHDLPSNCSLPKHTMNIKRIQFPRSVLFHSHNDHSKWCVSRLYEDQVTCLGDLNRERGQLWRGGGLICSFNPLIYKAFREVVDWYIGC</sequence>
<dbReference type="EC" id="3.1.22.1" evidence="3"/>
<dbReference type="AlphaFoldDB" id="A0A3Q0S5Z2"/>
<dbReference type="OMA" id="HMPQLCA"/>
<comment type="similarity">
    <text evidence="2">Belongs to the DNase II family.</text>
</comment>
<evidence type="ECO:0000256" key="4">
    <source>
        <dbReference type="ARBA" id="ARBA00022801"/>
    </source>
</evidence>
<dbReference type="PANTHER" id="PTHR10858:SF2">
    <property type="entry name" value="DEOXYRIBONUCLEASE-2-BETA"/>
    <property type="match status" value="1"/>
</dbReference>
<evidence type="ECO:0000313" key="7">
    <source>
        <dbReference type="Proteomes" id="UP000261340"/>
    </source>
</evidence>
<dbReference type="Pfam" id="PF03265">
    <property type="entry name" value="DNase_II"/>
    <property type="match status" value="1"/>
</dbReference>
<keyword evidence="4" id="KW-0378">Hydrolase</keyword>
<dbReference type="Proteomes" id="UP000261340">
    <property type="component" value="Unplaced"/>
</dbReference>
<feature type="signal peptide" evidence="5">
    <location>
        <begin position="1"/>
        <end position="32"/>
    </location>
</feature>
<reference evidence="6" key="2">
    <citation type="submission" date="2025-09" db="UniProtKB">
        <authorList>
            <consortium name="Ensembl"/>
        </authorList>
    </citation>
    <scope>IDENTIFICATION</scope>
</reference>
<organism evidence="6 7">
    <name type="scientific">Amphilophus citrinellus</name>
    <name type="common">Midas cichlid</name>
    <name type="synonym">Cichlasoma citrinellum</name>
    <dbReference type="NCBI Taxonomy" id="61819"/>
    <lineage>
        <taxon>Eukaryota</taxon>
        <taxon>Metazoa</taxon>
        <taxon>Chordata</taxon>
        <taxon>Craniata</taxon>
        <taxon>Vertebrata</taxon>
        <taxon>Euteleostomi</taxon>
        <taxon>Actinopterygii</taxon>
        <taxon>Neopterygii</taxon>
        <taxon>Teleostei</taxon>
        <taxon>Neoteleostei</taxon>
        <taxon>Acanthomorphata</taxon>
        <taxon>Ovalentaria</taxon>
        <taxon>Cichlomorphae</taxon>
        <taxon>Cichliformes</taxon>
        <taxon>Cichlidae</taxon>
        <taxon>New World cichlids</taxon>
        <taxon>Cichlasomatinae</taxon>
        <taxon>Heroini</taxon>
        <taxon>Amphilophus</taxon>
    </lineage>
</organism>
<dbReference type="PANTHER" id="PTHR10858">
    <property type="entry name" value="DEOXYRIBONUCLEASE II"/>
    <property type="match status" value="1"/>
</dbReference>
<dbReference type="GO" id="GO:0004531">
    <property type="term" value="F:deoxyribonuclease II activity"/>
    <property type="evidence" value="ECO:0007669"/>
    <property type="project" value="UniProtKB-EC"/>
</dbReference>
<evidence type="ECO:0000313" key="6">
    <source>
        <dbReference type="Ensembl" id="ENSACIP00000018262.1"/>
    </source>
</evidence>
<keyword evidence="7" id="KW-1185">Reference proteome</keyword>
<proteinExistence type="inferred from homology"/>
<dbReference type="GeneTree" id="ENSGT00390000002634"/>
<evidence type="ECO:0000256" key="5">
    <source>
        <dbReference type="SAM" id="SignalP"/>
    </source>
</evidence>
<dbReference type="InterPro" id="IPR004947">
    <property type="entry name" value="DNase_II"/>
</dbReference>
<protein>
    <recommendedName>
        <fullName evidence="3">deoxyribonuclease II</fullName>
        <ecNumber evidence="3">3.1.22.1</ecNumber>
    </recommendedName>
</protein>
<evidence type="ECO:0000256" key="2">
    <source>
        <dbReference type="ARBA" id="ARBA00007527"/>
    </source>
</evidence>
<feature type="chain" id="PRO_5018607805" description="deoxyribonuclease II" evidence="5">
    <location>
        <begin position="33"/>
        <end position="361"/>
    </location>
</feature>
<reference evidence="6" key="1">
    <citation type="submission" date="2025-08" db="UniProtKB">
        <authorList>
            <consortium name="Ensembl"/>
        </authorList>
    </citation>
    <scope>IDENTIFICATION</scope>
</reference>
<evidence type="ECO:0000256" key="1">
    <source>
        <dbReference type="ARBA" id="ARBA00000447"/>
    </source>
</evidence>
<keyword evidence="5" id="KW-0732">Signal</keyword>
<comment type="catalytic activity">
    <reaction evidence="1">
        <text>Endonucleolytic cleavage to nucleoside 3'-phosphates and 3'-phosphooligonucleotide end-products.</text>
        <dbReference type="EC" id="3.1.22.1"/>
    </reaction>
</comment>
<evidence type="ECO:0000256" key="3">
    <source>
        <dbReference type="ARBA" id="ARBA00012036"/>
    </source>
</evidence>
<accession>A0A3Q0S5Z2</accession>
<name>A0A3Q0S5Z2_AMPCI</name>
<dbReference type="GO" id="GO:0006309">
    <property type="term" value="P:apoptotic DNA fragmentation"/>
    <property type="evidence" value="ECO:0007669"/>
    <property type="project" value="TreeGrafter"/>
</dbReference>